<evidence type="ECO:0000256" key="5">
    <source>
        <dbReference type="ARBA" id="ARBA00022989"/>
    </source>
</evidence>
<evidence type="ECO:0000313" key="14">
    <source>
        <dbReference type="Proteomes" id="UP001596432"/>
    </source>
</evidence>
<evidence type="ECO:0000256" key="12">
    <source>
        <dbReference type="SAM" id="Phobius"/>
    </source>
</evidence>
<evidence type="ECO:0000256" key="9">
    <source>
        <dbReference type="ARBA" id="ARBA00023136"/>
    </source>
</evidence>
<keyword evidence="4" id="KW-0479">Metal-binding</keyword>
<evidence type="ECO:0000256" key="7">
    <source>
        <dbReference type="ARBA" id="ARBA00023004"/>
    </source>
</evidence>
<keyword evidence="10" id="KW-1015">Disulfide bond</keyword>
<keyword evidence="2" id="KW-1003">Cell membrane</keyword>
<evidence type="ECO:0000256" key="2">
    <source>
        <dbReference type="ARBA" id="ARBA00022475"/>
    </source>
</evidence>
<comment type="subcellular location">
    <subcellularLocation>
        <location evidence="1">Membrane</location>
        <topology evidence="1">Multi-pass membrane protein</topology>
    </subcellularLocation>
</comment>
<dbReference type="EMBL" id="JBHTAS010000001">
    <property type="protein sequence ID" value="MFC7139527.1"/>
    <property type="molecule type" value="Genomic_DNA"/>
</dbReference>
<organism evidence="13 14">
    <name type="scientific">Halosimplex aquaticum</name>
    <dbReference type="NCBI Taxonomy" id="3026162"/>
    <lineage>
        <taxon>Archaea</taxon>
        <taxon>Methanobacteriati</taxon>
        <taxon>Methanobacteriota</taxon>
        <taxon>Stenosarchaea group</taxon>
        <taxon>Halobacteria</taxon>
        <taxon>Halobacteriales</taxon>
        <taxon>Haloarculaceae</taxon>
        <taxon>Halosimplex</taxon>
    </lineage>
</organism>
<keyword evidence="5 12" id="KW-1133">Transmembrane helix</keyword>
<dbReference type="Proteomes" id="UP001596432">
    <property type="component" value="Unassembled WGS sequence"/>
</dbReference>
<evidence type="ECO:0000256" key="3">
    <source>
        <dbReference type="ARBA" id="ARBA00022692"/>
    </source>
</evidence>
<proteinExistence type="predicted"/>
<feature type="transmembrane region" description="Helical" evidence="12">
    <location>
        <begin position="223"/>
        <end position="240"/>
    </location>
</feature>
<feature type="transmembrane region" description="Helical" evidence="12">
    <location>
        <begin position="252"/>
        <end position="272"/>
    </location>
</feature>
<feature type="transmembrane region" description="Helical" evidence="12">
    <location>
        <begin position="99"/>
        <end position="123"/>
    </location>
</feature>
<dbReference type="GO" id="GO:0006783">
    <property type="term" value="P:heme biosynthetic process"/>
    <property type="evidence" value="ECO:0007669"/>
    <property type="project" value="UniProtKB-KW"/>
</dbReference>
<keyword evidence="6" id="KW-0560">Oxidoreductase</keyword>
<evidence type="ECO:0000256" key="1">
    <source>
        <dbReference type="ARBA" id="ARBA00004141"/>
    </source>
</evidence>
<dbReference type="AlphaFoldDB" id="A0ABD5XWP2"/>
<dbReference type="PANTHER" id="PTHR35457">
    <property type="entry name" value="HEME A SYNTHASE"/>
    <property type="match status" value="1"/>
</dbReference>
<dbReference type="PANTHER" id="PTHR35457:SF1">
    <property type="entry name" value="HEME A SYNTHASE"/>
    <property type="match status" value="1"/>
</dbReference>
<evidence type="ECO:0000256" key="6">
    <source>
        <dbReference type="ARBA" id="ARBA00023002"/>
    </source>
</evidence>
<comment type="pathway">
    <text evidence="11">Porphyrin-containing compound metabolism.</text>
</comment>
<reference evidence="13 14" key="1">
    <citation type="journal article" date="2019" name="Int. J. Syst. Evol. Microbiol.">
        <title>The Global Catalogue of Microorganisms (GCM) 10K type strain sequencing project: providing services to taxonomists for standard genome sequencing and annotation.</title>
        <authorList>
            <consortium name="The Broad Institute Genomics Platform"/>
            <consortium name="The Broad Institute Genome Sequencing Center for Infectious Disease"/>
            <person name="Wu L."/>
            <person name="Ma J."/>
        </authorList>
    </citation>
    <scope>NUCLEOTIDE SEQUENCE [LARGE SCALE GENOMIC DNA]</scope>
    <source>
        <strain evidence="13 14">XZYJT29</strain>
    </source>
</reference>
<sequence>MANEAAVMTRRFRTLAGVTTALTFVLILLGLHTGSTGGGLSCGTRWPLCNGWMGLFPANWASFFEWFHRFVAMIVGFLLLGWLYGVWRWQDDRRIRYAVTAAIAILPFQIVLGGVTTTAGGMFPHGFNPVIMIAHFTTATVIFALLVYAVARMFGAPGSHAVRSVVGLAGGLVALNAVFVFVPVFDHPPTNLIAYYAASFALLAVLVALLTWSETAVEPANLLRFRAVTGVAAALLYVAMVLSRQKWGLPDLYVETATILLAVAVAGLAVLANRVVVDTGGFGAQRAD</sequence>
<feature type="transmembrane region" description="Helical" evidence="12">
    <location>
        <begin position="162"/>
        <end position="181"/>
    </location>
</feature>
<evidence type="ECO:0000256" key="4">
    <source>
        <dbReference type="ARBA" id="ARBA00022723"/>
    </source>
</evidence>
<name>A0ABD5XWP2_9EURY</name>
<evidence type="ECO:0000256" key="11">
    <source>
        <dbReference type="ARBA" id="ARBA00023444"/>
    </source>
</evidence>
<gene>
    <name evidence="13" type="ORF">ACFQMA_06705</name>
</gene>
<dbReference type="InterPro" id="IPR003780">
    <property type="entry name" value="COX15/CtaA_fam"/>
</dbReference>
<keyword evidence="3 12" id="KW-0812">Transmembrane</keyword>
<feature type="transmembrane region" description="Helical" evidence="12">
    <location>
        <begin position="129"/>
        <end position="150"/>
    </location>
</feature>
<feature type="transmembrane region" description="Helical" evidence="12">
    <location>
        <begin position="193"/>
        <end position="211"/>
    </location>
</feature>
<dbReference type="GO" id="GO:0046872">
    <property type="term" value="F:metal ion binding"/>
    <property type="evidence" value="ECO:0007669"/>
    <property type="project" value="UniProtKB-KW"/>
</dbReference>
<dbReference type="InterPro" id="IPR050450">
    <property type="entry name" value="COX15/CtaA_HemeA_synthase"/>
</dbReference>
<dbReference type="GO" id="GO:0016491">
    <property type="term" value="F:oxidoreductase activity"/>
    <property type="evidence" value="ECO:0007669"/>
    <property type="project" value="UniProtKB-KW"/>
</dbReference>
<dbReference type="GeneID" id="78819786"/>
<protein>
    <submittedName>
        <fullName evidence="13">COX15/CtaA family protein</fullName>
    </submittedName>
</protein>
<accession>A0ABD5XWP2</accession>
<dbReference type="GO" id="GO:0016020">
    <property type="term" value="C:membrane"/>
    <property type="evidence" value="ECO:0007669"/>
    <property type="project" value="UniProtKB-SubCell"/>
</dbReference>
<keyword evidence="9 12" id="KW-0472">Membrane</keyword>
<dbReference type="RefSeq" id="WP_274325113.1">
    <property type="nucleotide sequence ID" value="NZ_CP118158.1"/>
</dbReference>
<feature type="transmembrane region" description="Helical" evidence="12">
    <location>
        <begin position="66"/>
        <end position="87"/>
    </location>
</feature>
<evidence type="ECO:0000256" key="8">
    <source>
        <dbReference type="ARBA" id="ARBA00023133"/>
    </source>
</evidence>
<comment type="caution">
    <text evidence="13">The sequence shown here is derived from an EMBL/GenBank/DDBJ whole genome shotgun (WGS) entry which is preliminary data.</text>
</comment>
<dbReference type="Pfam" id="PF02628">
    <property type="entry name" value="COX15-CtaA"/>
    <property type="match status" value="1"/>
</dbReference>
<evidence type="ECO:0000313" key="13">
    <source>
        <dbReference type="EMBL" id="MFC7139527.1"/>
    </source>
</evidence>
<feature type="transmembrane region" description="Helical" evidence="12">
    <location>
        <begin position="12"/>
        <end position="31"/>
    </location>
</feature>
<evidence type="ECO:0000256" key="10">
    <source>
        <dbReference type="ARBA" id="ARBA00023157"/>
    </source>
</evidence>
<keyword evidence="14" id="KW-1185">Reference proteome</keyword>
<keyword evidence="7" id="KW-0408">Iron</keyword>
<keyword evidence="8" id="KW-0350">Heme biosynthesis</keyword>